<gene>
    <name evidence="2" type="ORF">C3928_11930</name>
</gene>
<evidence type="ECO:0000256" key="1">
    <source>
        <dbReference type="ARBA" id="ARBA00022801"/>
    </source>
</evidence>
<sequence length="325" mass="36498">MNEPKDIKSIYYLRGFMKLLASLCAFLLSGVVSATPLNNIVVFGDSLSDNGNLYEYMKHQLPQSPPYFEGRFSNGPVWIERLIASYFPNDPNSHLLDYAFGGAGVSVDEEDDEVFFTLRREVNSYLLAHQDKASPDSLFVIWIGANNYLGMPVEVEETLKNVNRGITDSIQRLVEKGAKHILVLNLPDLGRTPAALEFGSVEEMTYFSTQHNNALSNTVDYFKKTYPEVEWLFFDTGSHFDHVIEHASEYGFTNITGTCSYSIVDEITKNSVLKMVASVKPELTENACDGYLFFDLVHPTALAHKIMAEKARLMLDEAGVQFAEN</sequence>
<accession>A0A2S6EX46</accession>
<dbReference type="EMBL" id="PQWY01000016">
    <property type="protein sequence ID" value="PPK29773.1"/>
    <property type="molecule type" value="Genomic_DNA"/>
</dbReference>
<evidence type="ECO:0000313" key="3">
    <source>
        <dbReference type="Proteomes" id="UP000239239"/>
    </source>
</evidence>
<dbReference type="GO" id="GO:0016788">
    <property type="term" value="F:hydrolase activity, acting on ester bonds"/>
    <property type="evidence" value="ECO:0007669"/>
    <property type="project" value="InterPro"/>
</dbReference>
<proteinExistence type="predicted"/>
<organism evidence="2 3">
    <name type="scientific">Legionella pneumophila</name>
    <dbReference type="NCBI Taxonomy" id="446"/>
    <lineage>
        <taxon>Bacteria</taxon>
        <taxon>Pseudomonadati</taxon>
        <taxon>Pseudomonadota</taxon>
        <taxon>Gammaproteobacteria</taxon>
        <taxon>Legionellales</taxon>
        <taxon>Legionellaceae</taxon>
        <taxon>Legionella</taxon>
    </lineage>
</organism>
<reference evidence="2 3" key="1">
    <citation type="submission" date="2018-02" db="EMBL/GenBank/DDBJ databases">
        <title>Draft genome sequences of four Legionella pneumophila clinical strains isolated in Ontario.</title>
        <authorList>
            <person name="Fortuna A."/>
            <person name="Ramnarine R."/>
            <person name="Li A."/>
            <person name="Frantz C."/>
            <person name="Mallo G."/>
        </authorList>
    </citation>
    <scope>NUCLEOTIDE SEQUENCE [LARGE SCALE GENOMIC DNA]</scope>
    <source>
        <strain evidence="2 3">LG61</strain>
    </source>
</reference>
<dbReference type="InterPro" id="IPR001087">
    <property type="entry name" value="GDSL"/>
</dbReference>
<keyword evidence="1" id="KW-0378">Hydrolase</keyword>
<dbReference type="PANTHER" id="PTHR45648">
    <property type="entry name" value="GDSL LIPASE/ACYLHYDROLASE FAMILY PROTEIN (AFU_ORTHOLOGUE AFUA_4G14700)"/>
    <property type="match status" value="1"/>
</dbReference>
<dbReference type="InterPro" id="IPR036514">
    <property type="entry name" value="SGNH_hydro_sf"/>
</dbReference>
<comment type="caution">
    <text evidence="2">The sequence shown here is derived from an EMBL/GenBank/DDBJ whole genome shotgun (WGS) entry which is preliminary data.</text>
</comment>
<name>A0A2S6EX46_LEGPN</name>
<dbReference type="NCBIfam" id="NF045906">
    <property type="entry name" value="LysophlipPlaALeg"/>
    <property type="match status" value="1"/>
</dbReference>
<dbReference type="InterPro" id="IPR051058">
    <property type="entry name" value="GDSL_Est/Lipase"/>
</dbReference>
<dbReference type="Pfam" id="PF00657">
    <property type="entry name" value="Lipase_GDSL"/>
    <property type="match status" value="1"/>
</dbReference>
<dbReference type="CDD" id="cd01846">
    <property type="entry name" value="fatty_acyltransferase_like"/>
    <property type="match status" value="1"/>
</dbReference>
<protein>
    <submittedName>
        <fullName evidence="2">Lysophospholipase</fullName>
    </submittedName>
</protein>
<dbReference type="AlphaFoldDB" id="A0A2S6EX46"/>
<dbReference type="Gene3D" id="3.40.50.1110">
    <property type="entry name" value="SGNH hydrolase"/>
    <property type="match status" value="1"/>
</dbReference>
<evidence type="ECO:0000313" key="2">
    <source>
        <dbReference type="EMBL" id="PPK29773.1"/>
    </source>
</evidence>
<dbReference type="PANTHER" id="PTHR45648:SF22">
    <property type="entry name" value="GDSL LIPASE_ACYLHYDROLASE FAMILY PROTEIN (AFU_ORTHOLOGUE AFUA_4G14700)"/>
    <property type="match status" value="1"/>
</dbReference>
<dbReference type="SUPFAM" id="SSF52266">
    <property type="entry name" value="SGNH hydrolase"/>
    <property type="match status" value="1"/>
</dbReference>
<dbReference type="OrthoDB" id="5292073at2"/>
<dbReference type="Proteomes" id="UP000239239">
    <property type="component" value="Unassembled WGS sequence"/>
</dbReference>